<dbReference type="InterPro" id="IPR029052">
    <property type="entry name" value="Metallo-depent_PP-like"/>
</dbReference>
<dbReference type="RefSeq" id="WP_141380642.1">
    <property type="nucleotide sequence ID" value="NZ_BJNA01000028.1"/>
</dbReference>
<dbReference type="Pfam" id="PF00149">
    <property type="entry name" value="Metallophos"/>
    <property type="match status" value="1"/>
</dbReference>
<sequence>MSGCAATSTGNVGWLQTLLPALHRYDRGITTILHAGDWWMDSRAVDYWSRRSGIERILVTLGNHEPYNEYTPLLEAHPGRAIRVSQFVWLLPRPWRLEIHGREILSLGGAASVDRKWRTPGKDWWDDERILDEHVVAASARSADVMVTHESPDDTPVAQVAALLRCNPNGFPDDALEESAASRAQVDKVWTAVNPKLLFHGHMHVAGSGTTADGHTVVSLGRDAAEGNAALLDLVDMSVDIPSLRVLRGW</sequence>
<dbReference type="Proteomes" id="UP000319804">
    <property type="component" value="Unassembled WGS sequence"/>
</dbReference>
<feature type="domain" description="Calcineurin-like phosphoesterase" evidence="1">
    <location>
        <begin position="27"/>
        <end position="205"/>
    </location>
</feature>
<evidence type="ECO:0000313" key="2">
    <source>
        <dbReference type="EMBL" id="TQM97951.1"/>
    </source>
</evidence>
<comment type="caution">
    <text evidence="2">The sequence shown here is derived from an EMBL/GenBank/DDBJ whole genome shotgun (WGS) entry which is preliminary data.</text>
</comment>
<dbReference type="GO" id="GO:0016787">
    <property type="term" value="F:hydrolase activity"/>
    <property type="evidence" value="ECO:0007669"/>
    <property type="project" value="InterPro"/>
</dbReference>
<dbReference type="AlphaFoldDB" id="A0A4Y3UPK8"/>
<proteinExistence type="predicted"/>
<accession>A0A4Y3UPK8</accession>
<dbReference type="Gene3D" id="3.60.21.10">
    <property type="match status" value="1"/>
</dbReference>
<name>A0A4Y3UPK8_9MICO</name>
<dbReference type="EMBL" id="VFPS01000003">
    <property type="protein sequence ID" value="TQM97951.1"/>
    <property type="molecule type" value="Genomic_DNA"/>
</dbReference>
<keyword evidence="3" id="KW-1185">Reference proteome</keyword>
<organism evidence="2 3">
    <name type="scientific">Microbacterium lacticum</name>
    <dbReference type="NCBI Taxonomy" id="33885"/>
    <lineage>
        <taxon>Bacteria</taxon>
        <taxon>Bacillati</taxon>
        <taxon>Actinomycetota</taxon>
        <taxon>Actinomycetes</taxon>
        <taxon>Micrococcales</taxon>
        <taxon>Microbacteriaceae</taxon>
        <taxon>Microbacterium</taxon>
    </lineage>
</organism>
<dbReference type="OrthoDB" id="5380150at2"/>
<dbReference type="InterPro" id="IPR004843">
    <property type="entry name" value="Calcineurin-like_PHP"/>
</dbReference>
<evidence type="ECO:0000259" key="1">
    <source>
        <dbReference type="Pfam" id="PF00149"/>
    </source>
</evidence>
<dbReference type="SUPFAM" id="SSF56300">
    <property type="entry name" value="Metallo-dependent phosphatases"/>
    <property type="match status" value="1"/>
</dbReference>
<gene>
    <name evidence="2" type="ORF">FHX68_1960</name>
</gene>
<reference evidence="2 3" key="1">
    <citation type="submission" date="2019-06" db="EMBL/GenBank/DDBJ databases">
        <title>Sequencing the genomes of 1000 actinobacteria strains.</title>
        <authorList>
            <person name="Klenk H.-P."/>
        </authorList>
    </citation>
    <scope>NUCLEOTIDE SEQUENCE [LARGE SCALE GENOMIC DNA]</scope>
    <source>
        <strain evidence="2 3">DSM 20427</strain>
    </source>
</reference>
<evidence type="ECO:0000313" key="3">
    <source>
        <dbReference type="Proteomes" id="UP000319804"/>
    </source>
</evidence>
<protein>
    <submittedName>
        <fullName evidence="2">Calcineurin-like phosphoesterase family protein</fullName>
    </submittedName>
</protein>